<feature type="region of interest" description="Disordered" evidence="18">
    <location>
        <begin position="20"/>
        <end position="40"/>
    </location>
</feature>
<dbReference type="Gene3D" id="1.50.40.10">
    <property type="entry name" value="Mitochondrial carrier domain"/>
    <property type="match status" value="1"/>
</dbReference>
<evidence type="ECO:0000256" key="13">
    <source>
        <dbReference type="ARBA" id="ARBA00050291"/>
    </source>
</evidence>
<comment type="catalytic activity">
    <reaction evidence="15">
        <text>succinate(in) + 2-oxoglutarate(out) = succinate(out) + 2-oxoglutarate(in)</text>
        <dbReference type="Rhea" id="RHEA:71595"/>
        <dbReference type="ChEBI" id="CHEBI:16810"/>
        <dbReference type="ChEBI" id="CHEBI:30031"/>
    </reaction>
</comment>
<keyword evidence="8" id="KW-0445">Lipid transport</keyword>
<dbReference type="InterPro" id="IPR023395">
    <property type="entry name" value="MCP_dom_sf"/>
</dbReference>
<evidence type="ECO:0000256" key="3">
    <source>
        <dbReference type="ARBA" id="ARBA00022448"/>
    </source>
</evidence>
<evidence type="ECO:0000256" key="14">
    <source>
        <dbReference type="ARBA" id="ARBA00052538"/>
    </source>
</evidence>
<dbReference type="RefSeq" id="XP_034115207.2">
    <property type="nucleotide sequence ID" value="XM_034259316.2"/>
</dbReference>
<dbReference type="PROSITE" id="PS50920">
    <property type="entry name" value="SOLCAR"/>
    <property type="match status" value="3"/>
</dbReference>
<keyword evidence="3 17" id="KW-0813">Transport</keyword>
<feature type="repeat" description="Solcar" evidence="16">
    <location>
        <begin position="43"/>
        <end position="128"/>
    </location>
</feature>
<dbReference type="SUPFAM" id="SSF103506">
    <property type="entry name" value="Mitochondrial carrier"/>
    <property type="match status" value="1"/>
</dbReference>
<dbReference type="GO" id="GO:0015297">
    <property type="term" value="F:antiporter activity"/>
    <property type="evidence" value="ECO:0007669"/>
    <property type="project" value="UniProtKB-KW"/>
</dbReference>
<evidence type="ECO:0000256" key="4">
    <source>
        <dbReference type="ARBA" id="ARBA00022449"/>
    </source>
</evidence>
<evidence type="ECO:0000313" key="19">
    <source>
        <dbReference type="Proteomes" id="UP000515160"/>
    </source>
</evidence>
<dbReference type="GeneID" id="117575199"/>
<evidence type="ECO:0000256" key="18">
    <source>
        <dbReference type="SAM" id="MobiDB-lite"/>
    </source>
</evidence>
<dbReference type="FunFam" id="1.50.40.10:FF:000013">
    <property type="entry name" value="Mitochondrial 2-oxoglutarate/malate carrier protein-like protein"/>
    <property type="match status" value="1"/>
</dbReference>
<sequence>NRFVLCNQIGKSKIIRDDFNSANSSSSSSTAAAPAKKTPPKSMKYIIGGASGMGATLCVQPLDLIKNRMQIAGAGSGKKEFRNSFHCIQTVISREGPLALYQGISAALLRQATYTTGRLGMYTTLNEEYRDRFQRDPNVIASMAMGTIAGAVGAFIGTPAEVALVRMTSDGRLPVAERRNYSNVFNALVRMTREEGITALWRGCVPTMGRAMVVNMTQLASYSQFKTYFRTGPLKMDEGIKLHFCASMLSGLLTTIASMPLDIAKTRIQNMKTINGKPEYRGTIDVLLRVIRQEGVFSLWKGFTPYYFRLGPHTVLTFILMEQLNQGFNKYVLGVEKSGSGL</sequence>
<dbReference type="AlphaFoldDB" id="A0A6P8ZDT4"/>
<keyword evidence="7" id="KW-1133">Transmembrane helix</keyword>
<organism evidence="19 20">
    <name type="scientific">Drosophila albomicans</name>
    <name type="common">Fruit fly</name>
    <dbReference type="NCBI Taxonomy" id="7291"/>
    <lineage>
        <taxon>Eukaryota</taxon>
        <taxon>Metazoa</taxon>
        <taxon>Ecdysozoa</taxon>
        <taxon>Arthropoda</taxon>
        <taxon>Hexapoda</taxon>
        <taxon>Insecta</taxon>
        <taxon>Pterygota</taxon>
        <taxon>Neoptera</taxon>
        <taxon>Endopterygota</taxon>
        <taxon>Diptera</taxon>
        <taxon>Brachycera</taxon>
        <taxon>Muscomorpha</taxon>
        <taxon>Ephydroidea</taxon>
        <taxon>Drosophilidae</taxon>
        <taxon>Drosophila</taxon>
    </lineage>
</organism>
<keyword evidence="19" id="KW-1185">Reference proteome</keyword>
<evidence type="ECO:0000313" key="20">
    <source>
        <dbReference type="RefSeq" id="XP_034115207.2"/>
    </source>
</evidence>
<evidence type="ECO:0000256" key="7">
    <source>
        <dbReference type="ARBA" id="ARBA00022989"/>
    </source>
</evidence>
<evidence type="ECO:0000256" key="12">
    <source>
        <dbReference type="ARBA" id="ARBA00050120"/>
    </source>
</evidence>
<comment type="similarity">
    <text evidence="2 17">Belongs to the mitochondrial carrier (TC 2.A.29) family.</text>
</comment>
<evidence type="ECO:0000256" key="5">
    <source>
        <dbReference type="ARBA" id="ARBA00022692"/>
    </source>
</evidence>
<evidence type="ECO:0000256" key="6">
    <source>
        <dbReference type="ARBA" id="ARBA00022737"/>
    </source>
</evidence>
<dbReference type="InterPro" id="IPR050391">
    <property type="entry name" value="Mito_Metabolite_Transporter"/>
</dbReference>
<evidence type="ECO:0000256" key="17">
    <source>
        <dbReference type="RuleBase" id="RU000488"/>
    </source>
</evidence>
<dbReference type="PANTHER" id="PTHR45618">
    <property type="entry name" value="MITOCHONDRIAL DICARBOXYLATE CARRIER-RELATED"/>
    <property type="match status" value="1"/>
</dbReference>
<evidence type="ECO:0000256" key="8">
    <source>
        <dbReference type="ARBA" id="ARBA00023055"/>
    </source>
</evidence>
<dbReference type="Pfam" id="PF00153">
    <property type="entry name" value="Mito_carr"/>
    <property type="match status" value="3"/>
</dbReference>
<keyword evidence="6" id="KW-0677">Repeat</keyword>
<keyword evidence="4" id="KW-0050">Antiport</keyword>
<evidence type="ECO:0000256" key="9">
    <source>
        <dbReference type="ARBA" id="ARBA00023136"/>
    </source>
</evidence>
<accession>A0A6P8ZDT4</accession>
<reference evidence="20" key="1">
    <citation type="submission" date="2025-08" db="UniProtKB">
        <authorList>
            <consortium name="RefSeq"/>
        </authorList>
    </citation>
    <scope>IDENTIFICATION</scope>
    <source>
        <strain evidence="20">15112-1751.03</strain>
        <tissue evidence="20">Whole Adult</tissue>
    </source>
</reference>
<dbReference type="InterPro" id="IPR018108">
    <property type="entry name" value="MCP_transmembrane"/>
</dbReference>
<evidence type="ECO:0000256" key="10">
    <source>
        <dbReference type="ARBA" id="ARBA00036491"/>
    </source>
</evidence>
<feature type="repeat" description="Solcar" evidence="16">
    <location>
        <begin position="238"/>
        <end position="327"/>
    </location>
</feature>
<feature type="non-terminal residue" evidence="20">
    <location>
        <position position="1"/>
    </location>
</feature>
<proteinExistence type="inferred from homology"/>
<keyword evidence="9 16" id="KW-0472">Membrane</keyword>
<name>A0A6P8ZDT4_DROAB</name>
<comment type="subcellular location">
    <subcellularLocation>
        <location evidence="1">Membrane</location>
        <topology evidence="1">Multi-pass membrane protein</topology>
    </subcellularLocation>
</comment>
<keyword evidence="5 16" id="KW-0812">Transmembrane</keyword>
<dbReference type="Proteomes" id="UP000515160">
    <property type="component" value="Chromosome 2R"/>
</dbReference>
<protein>
    <recommendedName>
        <fullName evidence="11">Mitochondrial 2-oxoglutarate/malate carrier protein</fullName>
    </recommendedName>
</protein>
<dbReference type="GO" id="GO:0016020">
    <property type="term" value="C:membrane"/>
    <property type="evidence" value="ECO:0007669"/>
    <property type="project" value="UniProtKB-SubCell"/>
</dbReference>
<feature type="repeat" description="Solcar" evidence="16">
    <location>
        <begin position="137"/>
        <end position="228"/>
    </location>
</feature>
<comment type="catalytic activity">
    <reaction evidence="10">
        <text>(S)-malate(in) + 2-oxoglutarate(out) = (S)-malate(out) + 2-oxoglutarate(in)</text>
        <dbReference type="Rhea" id="RHEA:71587"/>
        <dbReference type="ChEBI" id="CHEBI:15589"/>
        <dbReference type="ChEBI" id="CHEBI:16810"/>
    </reaction>
</comment>
<comment type="catalytic activity">
    <reaction evidence="13">
        <text>maleate(in) + 2-oxoglutarate(out) = maleate(out) + 2-oxoglutarate(in)</text>
        <dbReference type="Rhea" id="RHEA:71599"/>
        <dbReference type="ChEBI" id="CHEBI:16810"/>
        <dbReference type="ChEBI" id="CHEBI:30780"/>
    </reaction>
</comment>
<evidence type="ECO:0000256" key="15">
    <source>
        <dbReference type="ARBA" id="ARBA00052710"/>
    </source>
</evidence>
<evidence type="ECO:0000256" key="1">
    <source>
        <dbReference type="ARBA" id="ARBA00004141"/>
    </source>
</evidence>
<evidence type="ECO:0000256" key="16">
    <source>
        <dbReference type="PROSITE-ProRule" id="PRU00282"/>
    </source>
</evidence>
<comment type="catalytic activity">
    <reaction evidence="14">
        <text>malonate(in) + 2-oxoglutarate(out) = malonate(out) + 2-oxoglutarate(in)</text>
        <dbReference type="Rhea" id="RHEA:71591"/>
        <dbReference type="ChEBI" id="CHEBI:15792"/>
        <dbReference type="ChEBI" id="CHEBI:16810"/>
    </reaction>
</comment>
<evidence type="ECO:0000256" key="2">
    <source>
        <dbReference type="ARBA" id="ARBA00006375"/>
    </source>
</evidence>
<dbReference type="GO" id="GO:0006869">
    <property type="term" value="P:lipid transport"/>
    <property type="evidence" value="ECO:0007669"/>
    <property type="project" value="UniProtKB-KW"/>
</dbReference>
<evidence type="ECO:0000256" key="11">
    <source>
        <dbReference type="ARBA" id="ARBA00040264"/>
    </source>
</evidence>
<comment type="catalytic activity">
    <reaction evidence="12">
        <text>oxaloacetate(in) + 2-oxoglutarate(out) = oxaloacetate(out) + 2-oxoglutarate(in)</text>
        <dbReference type="Rhea" id="RHEA:71603"/>
        <dbReference type="ChEBI" id="CHEBI:16452"/>
        <dbReference type="ChEBI" id="CHEBI:16810"/>
    </reaction>
</comment>
<dbReference type="OrthoDB" id="448427at2759"/>
<gene>
    <name evidence="20" type="primary">LOC117575199</name>
</gene>